<dbReference type="SUPFAM" id="SSF88659">
    <property type="entry name" value="Sigma3 and sigma4 domains of RNA polymerase sigma factors"/>
    <property type="match status" value="1"/>
</dbReference>
<reference evidence="7" key="1">
    <citation type="submission" date="2022-12" db="EMBL/GenBank/DDBJ databases">
        <title>Draft genome sequence of the thermophilic strain Brevibacillus thermoruber HT42, isolated from Los Humeros, Puebla, Mexico, with biotechnological potential.</title>
        <authorList>
            <person name="Lara Sanchez J."/>
            <person name="Solis Palacios R."/>
            <person name="Bustos Baena A.S."/>
            <person name="Ruz Baez A.E."/>
            <person name="Espinosa Luna G."/>
            <person name="Oliart Ros R.M."/>
        </authorList>
    </citation>
    <scope>NUCLEOTIDE SEQUENCE</scope>
    <source>
        <strain evidence="7">HT42</strain>
    </source>
</reference>
<evidence type="ECO:0000259" key="6">
    <source>
        <dbReference type="Pfam" id="PF08281"/>
    </source>
</evidence>
<dbReference type="Pfam" id="PF04542">
    <property type="entry name" value="Sigma70_r2"/>
    <property type="match status" value="1"/>
</dbReference>
<dbReference type="SUPFAM" id="SSF88946">
    <property type="entry name" value="Sigma2 domain of RNA polymerase sigma factors"/>
    <property type="match status" value="1"/>
</dbReference>
<dbReference type="GO" id="GO:0006352">
    <property type="term" value="P:DNA-templated transcription initiation"/>
    <property type="evidence" value="ECO:0007669"/>
    <property type="project" value="InterPro"/>
</dbReference>
<dbReference type="PANTHER" id="PTHR43133">
    <property type="entry name" value="RNA POLYMERASE ECF-TYPE SIGMA FACTO"/>
    <property type="match status" value="1"/>
</dbReference>
<dbReference type="GO" id="GO:0016987">
    <property type="term" value="F:sigma factor activity"/>
    <property type="evidence" value="ECO:0007669"/>
    <property type="project" value="UniProtKB-KW"/>
</dbReference>
<evidence type="ECO:0000313" key="7">
    <source>
        <dbReference type="EMBL" id="MDA5109901.1"/>
    </source>
</evidence>
<dbReference type="Gene3D" id="1.10.10.10">
    <property type="entry name" value="Winged helix-like DNA-binding domain superfamily/Winged helix DNA-binding domain"/>
    <property type="match status" value="1"/>
</dbReference>
<dbReference type="Proteomes" id="UP001151071">
    <property type="component" value="Unassembled WGS sequence"/>
</dbReference>
<feature type="domain" description="RNA polymerase sigma factor 70 region 4 type 2" evidence="6">
    <location>
        <begin position="110"/>
        <end position="155"/>
    </location>
</feature>
<dbReference type="RefSeq" id="WP_271140549.1">
    <property type="nucleotide sequence ID" value="NZ_JAPYYP010000023.1"/>
</dbReference>
<proteinExistence type="inferred from homology"/>
<comment type="similarity">
    <text evidence="1">Belongs to the sigma-70 factor family. ECF subfamily.</text>
</comment>
<dbReference type="PANTHER" id="PTHR43133:SF51">
    <property type="entry name" value="RNA POLYMERASE SIGMA FACTOR"/>
    <property type="match status" value="1"/>
</dbReference>
<feature type="domain" description="RNA polymerase sigma-70 region 2" evidence="5">
    <location>
        <begin position="20"/>
        <end position="86"/>
    </location>
</feature>
<evidence type="ECO:0000256" key="2">
    <source>
        <dbReference type="ARBA" id="ARBA00023015"/>
    </source>
</evidence>
<dbReference type="Gene3D" id="1.10.1740.10">
    <property type="match status" value="1"/>
</dbReference>
<protein>
    <submittedName>
        <fullName evidence="7">Sigma-70 family RNA polymerase sigma factor</fullName>
    </submittedName>
</protein>
<dbReference type="InterPro" id="IPR039425">
    <property type="entry name" value="RNA_pol_sigma-70-like"/>
</dbReference>
<evidence type="ECO:0000256" key="1">
    <source>
        <dbReference type="ARBA" id="ARBA00010641"/>
    </source>
</evidence>
<keyword evidence="4" id="KW-0804">Transcription</keyword>
<accession>A0A9X3TSR8</accession>
<dbReference type="EMBL" id="JAPYYP010000023">
    <property type="protein sequence ID" value="MDA5109901.1"/>
    <property type="molecule type" value="Genomic_DNA"/>
</dbReference>
<name>A0A9X3TSR8_9BACL</name>
<comment type="caution">
    <text evidence="7">The sequence shown here is derived from an EMBL/GenBank/DDBJ whole genome shotgun (WGS) entry which is preliminary data.</text>
</comment>
<evidence type="ECO:0000256" key="4">
    <source>
        <dbReference type="ARBA" id="ARBA00023163"/>
    </source>
</evidence>
<dbReference type="InterPro" id="IPR014284">
    <property type="entry name" value="RNA_pol_sigma-70_dom"/>
</dbReference>
<dbReference type="InterPro" id="IPR013249">
    <property type="entry name" value="RNA_pol_sigma70_r4_t2"/>
</dbReference>
<sequence length="170" mass="19480">MTDFIEKAKKGDGESFAQAVMQVKDKAYRVAYSYLNDQESSMDAVCDAVEKAFLHLETLRDNRYFSSWFIRIVINECKAQLQKRQRALTLSQQLSDEPEHETPAREEVMDVQALLNQLAPLDRLLISLKFFDGYTLDEIAELTQLPVGTVKTKIYGNLKRLKRSLEAEGV</sequence>
<keyword evidence="8" id="KW-1185">Reference proteome</keyword>
<organism evidence="7 8">
    <name type="scientific">Brevibacillus thermoruber</name>
    <dbReference type="NCBI Taxonomy" id="33942"/>
    <lineage>
        <taxon>Bacteria</taxon>
        <taxon>Bacillati</taxon>
        <taxon>Bacillota</taxon>
        <taxon>Bacilli</taxon>
        <taxon>Bacillales</taxon>
        <taxon>Paenibacillaceae</taxon>
        <taxon>Brevibacillus</taxon>
    </lineage>
</organism>
<dbReference type="InterPro" id="IPR036388">
    <property type="entry name" value="WH-like_DNA-bd_sf"/>
</dbReference>
<gene>
    <name evidence="7" type="ORF">O3V59_16160</name>
</gene>
<keyword evidence="3" id="KW-0731">Sigma factor</keyword>
<dbReference type="NCBIfam" id="TIGR02937">
    <property type="entry name" value="sigma70-ECF"/>
    <property type="match status" value="1"/>
</dbReference>
<dbReference type="AlphaFoldDB" id="A0A9X3TSR8"/>
<dbReference type="GO" id="GO:0003677">
    <property type="term" value="F:DNA binding"/>
    <property type="evidence" value="ECO:0007669"/>
    <property type="project" value="InterPro"/>
</dbReference>
<evidence type="ECO:0000256" key="3">
    <source>
        <dbReference type="ARBA" id="ARBA00023082"/>
    </source>
</evidence>
<keyword evidence="2" id="KW-0805">Transcription regulation</keyword>
<evidence type="ECO:0000313" key="8">
    <source>
        <dbReference type="Proteomes" id="UP001151071"/>
    </source>
</evidence>
<dbReference type="InterPro" id="IPR013324">
    <property type="entry name" value="RNA_pol_sigma_r3/r4-like"/>
</dbReference>
<evidence type="ECO:0000259" key="5">
    <source>
        <dbReference type="Pfam" id="PF04542"/>
    </source>
</evidence>
<dbReference type="Pfam" id="PF08281">
    <property type="entry name" value="Sigma70_r4_2"/>
    <property type="match status" value="1"/>
</dbReference>
<dbReference type="InterPro" id="IPR013325">
    <property type="entry name" value="RNA_pol_sigma_r2"/>
</dbReference>
<dbReference type="InterPro" id="IPR007627">
    <property type="entry name" value="RNA_pol_sigma70_r2"/>
</dbReference>